<dbReference type="InterPro" id="IPR014223">
    <property type="entry name" value="ABC_CydC/D"/>
</dbReference>
<dbReference type="Proteomes" id="UP000238650">
    <property type="component" value="Unassembled WGS sequence"/>
</dbReference>
<proteinExistence type="predicted"/>
<protein>
    <submittedName>
        <fullName evidence="11">Thiol reductant ABC exporter subunit CydC</fullName>
    </submittedName>
</protein>
<dbReference type="Pfam" id="PF00005">
    <property type="entry name" value="ABC_tran"/>
    <property type="match status" value="1"/>
</dbReference>
<evidence type="ECO:0000256" key="8">
    <source>
        <dbReference type="SAM" id="Phobius"/>
    </source>
</evidence>
<evidence type="ECO:0000256" key="5">
    <source>
        <dbReference type="ARBA" id="ARBA00022989"/>
    </source>
</evidence>
<dbReference type="SUPFAM" id="SSF90123">
    <property type="entry name" value="ABC transporter transmembrane region"/>
    <property type="match status" value="1"/>
</dbReference>
<accession>A0A2S9QQ13</accession>
<comment type="caution">
    <text evidence="11">The sequence shown here is derived from an EMBL/GenBank/DDBJ whole genome shotgun (WGS) entry which is preliminary data.</text>
</comment>
<dbReference type="RefSeq" id="WP_105804604.1">
    <property type="nucleotide sequence ID" value="NZ_MWZD01000014.1"/>
</dbReference>
<dbReference type="InterPro" id="IPR036640">
    <property type="entry name" value="ABC1_TM_sf"/>
</dbReference>
<feature type="transmembrane region" description="Helical" evidence="8">
    <location>
        <begin position="168"/>
        <end position="185"/>
    </location>
</feature>
<dbReference type="PANTHER" id="PTHR24221:SF654">
    <property type="entry name" value="ATP-BINDING CASSETTE SUB-FAMILY B MEMBER 6"/>
    <property type="match status" value="1"/>
</dbReference>
<feature type="transmembrane region" description="Helical" evidence="8">
    <location>
        <begin position="60"/>
        <end position="80"/>
    </location>
</feature>
<feature type="transmembrane region" description="Helical" evidence="8">
    <location>
        <begin position="279"/>
        <end position="299"/>
    </location>
</feature>
<dbReference type="GO" id="GO:0045454">
    <property type="term" value="P:cell redox homeostasis"/>
    <property type="evidence" value="ECO:0007669"/>
    <property type="project" value="InterPro"/>
</dbReference>
<evidence type="ECO:0000256" key="1">
    <source>
        <dbReference type="ARBA" id="ARBA00004651"/>
    </source>
</evidence>
<dbReference type="EMBL" id="MWZD01000014">
    <property type="protein sequence ID" value="PRI11662.1"/>
    <property type="molecule type" value="Genomic_DNA"/>
</dbReference>
<dbReference type="InterPro" id="IPR003439">
    <property type="entry name" value="ABC_transporter-like_ATP-bd"/>
</dbReference>
<dbReference type="GO" id="GO:0140359">
    <property type="term" value="F:ABC-type transporter activity"/>
    <property type="evidence" value="ECO:0007669"/>
    <property type="project" value="InterPro"/>
</dbReference>
<feature type="transmembrane region" description="Helical" evidence="8">
    <location>
        <begin position="145"/>
        <end position="162"/>
    </location>
</feature>
<dbReference type="OrthoDB" id="3237158at2"/>
<dbReference type="InterPro" id="IPR017871">
    <property type="entry name" value="ABC_transporter-like_CS"/>
</dbReference>
<feature type="domain" description="ABC transmembrane type-1" evidence="10">
    <location>
        <begin position="29"/>
        <end position="310"/>
    </location>
</feature>
<dbReference type="CDD" id="cd03228">
    <property type="entry name" value="ABCC_MRP_Like"/>
    <property type="match status" value="1"/>
</dbReference>
<dbReference type="Gene3D" id="1.20.1560.10">
    <property type="entry name" value="ABC transporter type 1, transmembrane domain"/>
    <property type="match status" value="1"/>
</dbReference>
<dbReference type="PROSITE" id="PS50893">
    <property type="entry name" value="ABC_TRANSPORTER_2"/>
    <property type="match status" value="1"/>
</dbReference>
<organism evidence="11 12">
    <name type="scientific">Leucobacter massiliensis</name>
    <dbReference type="NCBI Taxonomy" id="1686285"/>
    <lineage>
        <taxon>Bacteria</taxon>
        <taxon>Bacillati</taxon>
        <taxon>Actinomycetota</taxon>
        <taxon>Actinomycetes</taxon>
        <taxon>Micrococcales</taxon>
        <taxon>Microbacteriaceae</taxon>
        <taxon>Leucobacter</taxon>
    </lineage>
</organism>
<dbReference type="AlphaFoldDB" id="A0A2S9QQ13"/>
<dbReference type="InterPro" id="IPR011527">
    <property type="entry name" value="ABC1_TM_dom"/>
</dbReference>
<dbReference type="GO" id="GO:0034775">
    <property type="term" value="P:glutathione transmembrane transport"/>
    <property type="evidence" value="ECO:0007669"/>
    <property type="project" value="InterPro"/>
</dbReference>
<dbReference type="GO" id="GO:0005886">
    <property type="term" value="C:plasma membrane"/>
    <property type="evidence" value="ECO:0007669"/>
    <property type="project" value="UniProtKB-SubCell"/>
</dbReference>
<dbReference type="InterPro" id="IPR003593">
    <property type="entry name" value="AAA+_ATPase"/>
</dbReference>
<keyword evidence="2 8" id="KW-0812">Transmembrane</keyword>
<dbReference type="GO" id="GO:0005524">
    <property type="term" value="F:ATP binding"/>
    <property type="evidence" value="ECO:0007669"/>
    <property type="project" value="UniProtKB-KW"/>
</dbReference>
<dbReference type="InterPro" id="IPR027417">
    <property type="entry name" value="P-loop_NTPase"/>
</dbReference>
<keyword evidence="3" id="KW-0547">Nucleotide-binding</keyword>
<dbReference type="Gene3D" id="3.40.50.300">
    <property type="entry name" value="P-loop containing nucleotide triphosphate hydrolases"/>
    <property type="match status" value="1"/>
</dbReference>
<dbReference type="Pfam" id="PF00664">
    <property type="entry name" value="ABC_membrane"/>
    <property type="match status" value="1"/>
</dbReference>
<dbReference type="PROSITE" id="PS00211">
    <property type="entry name" value="ABC_TRANSPORTER_1"/>
    <property type="match status" value="1"/>
</dbReference>
<evidence type="ECO:0000256" key="6">
    <source>
        <dbReference type="ARBA" id="ARBA00023136"/>
    </source>
</evidence>
<dbReference type="GO" id="GO:0016887">
    <property type="term" value="F:ATP hydrolysis activity"/>
    <property type="evidence" value="ECO:0007669"/>
    <property type="project" value="InterPro"/>
</dbReference>
<evidence type="ECO:0000256" key="7">
    <source>
        <dbReference type="SAM" id="MobiDB-lite"/>
    </source>
</evidence>
<evidence type="ECO:0000256" key="2">
    <source>
        <dbReference type="ARBA" id="ARBA00022692"/>
    </source>
</evidence>
<evidence type="ECO:0000313" key="11">
    <source>
        <dbReference type="EMBL" id="PRI11662.1"/>
    </source>
</evidence>
<feature type="domain" description="ABC transporter" evidence="9">
    <location>
        <begin position="363"/>
        <end position="578"/>
    </location>
</feature>
<feature type="region of interest" description="Disordered" evidence="7">
    <location>
        <begin position="325"/>
        <end position="356"/>
    </location>
</feature>
<evidence type="ECO:0000256" key="4">
    <source>
        <dbReference type="ARBA" id="ARBA00022840"/>
    </source>
</evidence>
<dbReference type="PANTHER" id="PTHR24221">
    <property type="entry name" value="ATP-BINDING CASSETTE SUB-FAMILY B"/>
    <property type="match status" value="1"/>
</dbReference>
<keyword evidence="6 8" id="KW-0472">Membrane</keyword>
<keyword evidence="5 8" id="KW-1133">Transmembrane helix</keyword>
<dbReference type="GO" id="GO:0034040">
    <property type="term" value="F:ATPase-coupled lipid transmembrane transporter activity"/>
    <property type="evidence" value="ECO:0007669"/>
    <property type="project" value="TreeGrafter"/>
</dbReference>
<reference evidence="11 12" key="1">
    <citation type="journal article" date="2017" name="New Microbes New Infect">
        <title>Genome sequence of 'Leucobacter massiliensis' sp. nov. isolated from human pharynx after travel to the 2014 Hajj.</title>
        <authorList>
            <person name="Leangapichart T."/>
            <person name="Gautret P."/>
            <person name="Nguyen T.T."/>
            <person name="Armstrong N."/>
            <person name="Rolain J.M."/>
        </authorList>
    </citation>
    <scope>NUCLEOTIDE SEQUENCE [LARGE SCALE GENOMIC DNA]</scope>
    <source>
        <strain evidence="11 12">122RC15</strain>
    </source>
</reference>
<dbReference type="SMART" id="SM00382">
    <property type="entry name" value="AAA"/>
    <property type="match status" value="1"/>
</dbReference>
<keyword evidence="12" id="KW-1185">Reference proteome</keyword>
<evidence type="ECO:0000259" key="10">
    <source>
        <dbReference type="PROSITE" id="PS50929"/>
    </source>
</evidence>
<keyword evidence="4" id="KW-0067">ATP-binding</keyword>
<dbReference type="PROSITE" id="PS50929">
    <property type="entry name" value="ABC_TM1F"/>
    <property type="match status" value="1"/>
</dbReference>
<feature type="transmembrane region" description="Helical" evidence="8">
    <location>
        <begin position="32"/>
        <end position="54"/>
    </location>
</feature>
<gene>
    <name evidence="11" type="ORF">B4915_04210</name>
</gene>
<dbReference type="NCBIfam" id="TIGR02868">
    <property type="entry name" value="CydC"/>
    <property type="match status" value="1"/>
</dbReference>
<evidence type="ECO:0000313" key="12">
    <source>
        <dbReference type="Proteomes" id="UP000238650"/>
    </source>
</evidence>
<feature type="transmembrane region" description="Helical" evidence="8">
    <location>
        <begin position="250"/>
        <end position="273"/>
    </location>
</feature>
<comment type="subcellular location">
    <subcellularLocation>
        <location evidence="1">Cell membrane</location>
        <topology evidence="1">Multi-pass membrane protein</topology>
    </subcellularLocation>
</comment>
<sequence length="578" mass="59678">MSARGAADAAARRRVIARAVPSGRRSAPGLTLGVLADLCVVGLLGLSLWLIVRAAEQPPILHLTFAIVGVRALAIGRAALRYTERVFSHDAALAQLASLRAQTFDALLPRVPGGIETHRRGEVLAAFVDDVDQLQDEALRVRQPLLVSGLVVALSVLAVALIAPLGAAVLVIALLLGGGLAILLSRRMAADSDRELSEARAALVDALLERFAAAEVLAAFGAQPMQRARIAAAEARLAALQLRRTRSTGLTGALLGLTAGLASLGALLALLPAVGGGALSAPLFAAVVVVPAAIFEVFAQLPAAIAARRAVEASADRVTALTEAPLPPEIVAEGGEPEGPRHGGDAGGTPSPASALDPTAPLIELSGLAVRHPGGERPAVSGVRATLRAGETLVVTGPSGAGKSTLALALVRFLDYSGSYRLRGVEARELPVGLVRAVVGLCEQTPHLFDADLRQNLRFARDTASDEELLAVLGRVGLAEWARERGGLDAPVGERGALVSGGQAQRIALARAILADFPVVILDEPTAGVDRELADRLMRDLLGAVPPDRAVILIPHPELPAGIEADRLDLPLRPSPPA</sequence>
<dbReference type="SUPFAM" id="SSF52540">
    <property type="entry name" value="P-loop containing nucleoside triphosphate hydrolases"/>
    <property type="match status" value="1"/>
</dbReference>
<dbReference type="InterPro" id="IPR039421">
    <property type="entry name" value="Type_1_exporter"/>
</dbReference>
<evidence type="ECO:0000259" key="9">
    <source>
        <dbReference type="PROSITE" id="PS50893"/>
    </source>
</evidence>
<name>A0A2S9QQ13_9MICO</name>
<evidence type="ECO:0000256" key="3">
    <source>
        <dbReference type="ARBA" id="ARBA00022741"/>
    </source>
</evidence>